<evidence type="ECO:0000313" key="1">
    <source>
        <dbReference type="EMBL" id="GAI60013.1"/>
    </source>
</evidence>
<proteinExistence type="predicted"/>
<comment type="caution">
    <text evidence="1">The sequence shown here is derived from an EMBL/GenBank/DDBJ whole genome shotgun (WGS) entry which is preliminary data.</text>
</comment>
<name>X1PVV2_9ZZZZ</name>
<organism evidence="1">
    <name type="scientific">marine sediment metagenome</name>
    <dbReference type="NCBI Taxonomy" id="412755"/>
    <lineage>
        <taxon>unclassified sequences</taxon>
        <taxon>metagenomes</taxon>
        <taxon>ecological metagenomes</taxon>
    </lineage>
</organism>
<reference evidence="1" key="1">
    <citation type="journal article" date="2014" name="Front. Microbiol.">
        <title>High frequency of phylogenetically diverse reductive dehalogenase-homologous genes in deep subseafloor sedimentary metagenomes.</title>
        <authorList>
            <person name="Kawai M."/>
            <person name="Futagami T."/>
            <person name="Toyoda A."/>
            <person name="Takaki Y."/>
            <person name="Nishi S."/>
            <person name="Hori S."/>
            <person name="Arai W."/>
            <person name="Tsubouchi T."/>
            <person name="Morono Y."/>
            <person name="Uchiyama I."/>
            <person name="Ito T."/>
            <person name="Fujiyama A."/>
            <person name="Inagaki F."/>
            <person name="Takami H."/>
        </authorList>
    </citation>
    <scope>NUCLEOTIDE SEQUENCE</scope>
    <source>
        <strain evidence="1">Expedition CK06-06</strain>
    </source>
</reference>
<accession>X1PVV2</accession>
<dbReference type="EMBL" id="BARW01000132">
    <property type="protein sequence ID" value="GAI60013.1"/>
    <property type="molecule type" value="Genomic_DNA"/>
</dbReference>
<gene>
    <name evidence="1" type="ORF">S12H4_00832</name>
</gene>
<dbReference type="AlphaFoldDB" id="X1PVV2"/>
<sequence length="193" mass="21630">MKQTIFLIVNSQNGECRIRKSPSAGPMEYVFQVNLETPDNPVPVVTINIPVPPAPAVVTEIKNIPFGVPWAISEGIVRVMGLDDKGAVILDFTDEGLARLYKEAGGEEQELSSYDLMQYAKKNWGELTSIHLFKQKTISNKVTWQRRNTIGAKYIHELSPVEHLKYCLTADMPRVPVIFEGHRQAQLLTDKPG</sequence>
<protein>
    <submittedName>
        <fullName evidence="1">Uncharacterized protein</fullName>
    </submittedName>
</protein>